<protein>
    <recommendedName>
        <fullName evidence="3">Type II secretion system protein N</fullName>
    </recommendedName>
    <alternativeName>
        <fullName evidence="10">General secretion pathway protein N</fullName>
    </alternativeName>
</protein>
<proteinExistence type="inferred from homology"/>
<keyword evidence="12" id="KW-1185">Reference proteome</keyword>
<evidence type="ECO:0000256" key="7">
    <source>
        <dbReference type="ARBA" id="ARBA00022692"/>
    </source>
</evidence>
<name>A0AAN1T101_9PROT</name>
<evidence type="ECO:0000256" key="8">
    <source>
        <dbReference type="ARBA" id="ARBA00022927"/>
    </source>
</evidence>
<dbReference type="GO" id="GO:0005886">
    <property type="term" value="C:plasma membrane"/>
    <property type="evidence" value="ECO:0007669"/>
    <property type="project" value="UniProtKB-SubCell"/>
</dbReference>
<keyword evidence="4" id="KW-0813">Transport</keyword>
<comment type="similarity">
    <text evidence="2">Belongs to the GSP N family.</text>
</comment>
<evidence type="ECO:0000256" key="3">
    <source>
        <dbReference type="ARBA" id="ARBA00021563"/>
    </source>
</evidence>
<dbReference type="RefSeq" id="WP_212785672.1">
    <property type="nucleotide sequence ID" value="NZ_AP019536.1"/>
</dbReference>
<evidence type="ECO:0000256" key="4">
    <source>
        <dbReference type="ARBA" id="ARBA00022448"/>
    </source>
</evidence>
<comment type="subcellular location">
    <subcellularLocation>
        <location evidence="1">Cell inner membrane</location>
    </subcellularLocation>
</comment>
<evidence type="ECO:0000256" key="1">
    <source>
        <dbReference type="ARBA" id="ARBA00004533"/>
    </source>
</evidence>
<dbReference type="Proteomes" id="UP001319121">
    <property type="component" value="Chromosome"/>
</dbReference>
<evidence type="ECO:0000256" key="5">
    <source>
        <dbReference type="ARBA" id="ARBA00022475"/>
    </source>
</evidence>
<keyword evidence="6" id="KW-0997">Cell inner membrane</keyword>
<gene>
    <name evidence="11" type="ORF">FGKAn22_21250</name>
</gene>
<dbReference type="EMBL" id="AP019536">
    <property type="protein sequence ID" value="BBJ00433.1"/>
    <property type="molecule type" value="Genomic_DNA"/>
</dbReference>
<evidence type="ECO:0000256" key="10">
    <source>
        <dbReference type="ARBA" id="ARBA00030772"/>
    </source>
</evidence>
<dbReference type="Pfam" id="PF01203">
    <property type="entry name" value="T2SSN"/>
    <property type="match status" value="1"/>
</dbReference>
<dbReference type="GO" id="GO:0015628">
    <property type="term" value="P:protein secretion by the type II secretion system"/>
    <property type="evidence" value="ECO:0007669"/>
    <property type="project" value="InterPro"/>
</dbReference>
<sequence>MGKRVFAIFALVYLLTLLITAPASLLDKVLQHASQDRLLLANASGTVWSGSATPALRTQDGRLVALPLLRWKIAVPSLFTGKIQTMLQWEGQPPASATEAVISFNQVELHHAMLQLPARMLEETSTMLKPAQFRGQLQIQGDHLVFSSRGVEGSAIVDWRQASSALSSIAPLGDYRLALNGSGDRLHIGLTTSSGILLLEGDGNWLAGRGLEFHGKAQASAGNYDNLTELLHHLGPEISPGVHGFSLTPL</sequence>
<evidence type="ECO:0000313" key="11">
    <source>
        <dbReference type="EMBL" id="BBJ00433.1"/>
    </source>
</evidence>
<dbReference type="KEGG" id="fku:FGKAn22_21250"/>
<evidence type="ECO:0000256" key="2">
    <source>
        <dbReference type="ARBA" id="ARBA00007208"/>
    </source>
</evidence>
<keyword evidence="5" id="KW-1003">Cell membrane</keyword>
<dbReference type="AlphaFoldDB" id="A0AAN1T101"/>
<accession>A0AAN1T101</accession>
<keyword evidence="9" id="KW-0472">Membrane</keyword>
<evidence type="ECO:0000256" key="9">
    <source>
        <dbReference type="ARBA" id="ARBA00023136"/>
    </source>
</evidence>
<keyword evidence="7" id="KW-0812">Transmembrane</keyword>
<evidence type="ECO:0000313" key="12">
    <source>
        <dbReference type="Proteomes" id="UP001319121"/>
    </source>
</evidence>
<dbReference type="GO" id="GO:0015627">
    <property type="term" value="C:type II protein secretion system complex"/>
    <property type="evidence" value="ECO:0007669"/>
    <property type="project" value="InterPro"/>
</dbReference>
<reference evidence="11 12" key="1">
    <citation type="submission" date="2019-03" db="EMBL/GenBank/DDBJ databases">
        <title>Complete genome sequence of Ferrigenium kumadai strain An22, a microaerophilic iron-oxidizing bacterium isolated from a paddy field soil.</title>
        <authorList>
            <person name="Watanabe T."/>
            <person name="Asakawa S."/>
        </authorList>
    </citation>
    <scope>NUCLEOTIDE SEQUENCE [LARGE SCALE GENOMIC DNA]</scope>
    <source>
        <strain evidence="11 12">An22</strain>
    </source>
</reference>
<evidence type="ECO:0000256" key="6">
    <source>
        <dbReference type="ARBA" id="ARBA00022519"/>
    </source>
</evidence>
<dbReference type="InterPro" id="IPR022792">
    <property type="entry name" value="T2SS_protein-GspN"/>
</dbReference>
<organism evidence="11 12">
    <name type="scientific">Ferrigenium kumadai</name>
    <dbReference type="NCBI Taxonomy" id="1682490"/>
    <lineage>
        <taxon>Bacteria</taxon>
        <taxon>Pseudomonadati</taxon>
        <taxon>Pseudomonadota</taxon>
        <taxon>Betaproteobacteria</taxon>
        <taxon>Nitrosomonadales</taxon>
        <taxon>Gallionellaceae</taxon>
        <taxon>Ferrigenium</taxon>
    </lineage>
</organism>
<keyword evidence="8" id="KW-0653">Protein transport</keyword>